<protein>
    <submittedName>
        <fullName evidence="1">Uncharacterized protein</fullName>
    </submittedName>
</protein>
<evidence type="ECO:0000313" key="1">
    <source>
        <dbReference type="EMBL" id="KAK1416668.1"/>
    </source>
</evidence>
<keyword evidence="2" id="KW-1185">Reference proteome</keyword>
<name>A0AAD8K693_TARER</name>
<evidence type="ECO:0000313" key="2">
    <source>
        <dbReference type="Proteomes" id="UP001229421"/>
    </source>
</evidence>
<reference evidence="1" key="1">
    <citation type="journal article" date="2023" name="bioRxiv">
        <title>Improved chromosome-level genome assembly for marigold (Tagetes erecta).</title>
        <authorList>
            <person name="Jiang F."/>
            <person name="Yuan L."/>
            <person name="Wang S."/>
            <person name="Wang H."/>
            <person name="Xu D."/>
            <person name="Wang A."/>
            <person name="Fan W."/>
        </authorList>
    </citation>
    <scope>NUCLEOTIDE SEQUENCE</scope>
    <source>
        <strain evidence="1">WSJ</strain>
        <tissue evidence="1">Leaf</tissue>
    </source>
</reference>
<dbReference type="EMBL" id="JAUHHV010000007">
    <property type="protein sequence ID" value="KAK1416668.1"/>
    <property type="molecule type" value="Genomic_DNA"/>
</dbReference>
<dbReference type="AlphaFoldDB" id="A0AAD8K693"/>
<sequence length="95" mass="10816">MSKDRWSVLLVMKYEFMRRSELGIEPESSIRTAEEVLEAMAMAAGGRGWLWLWLPSYVVIKIESVKQEHISSLQPAAVVHNEIEGTIWPFGVPKS</sequence>
<gene>
    <name evidence="1" type="ORF">QVD17_25783</name>
</gene>
<dbReference type="Proteomes" id="UP001229421">
    <property type="component" value="Unassembled WGS sequence"/>
</dbReference>
<organism evidence="1 2">
    <name type="scientific">Tagetes erecta</name>
    <name type="common">African marigold</name>
    <dbReference type="NCBI Taxonomy" id="13708"/>
    <lineage>
        <taxon>Eukaryota</taxon>
        <taxon>Viridiplantae</taxon>
        <taxon>Streptophyta</taxon>
        <taxon>Embryophyta</taxon>
        <taxon>Tracheophyta</taxon>
        <taxon>Spermatophyta</taxon>
        <taxon>Magnoliopsida</taxon>
        <taxon>eudicotyledons</taxon>
        <taxon>Gunneridae</taxon>
        <taxon>Pentapetalae</taxon>
        <taxon>asterids</taxon>
        <taxon>campanulids</taxon>
        <taxon>Asterales</taxon>
        <taxon>Asteraceae</taxon>
        <taxon>Asteroideae</taxon>
        <taxon>Heliantheae alliance</taxon>
        <taxon>Tageteae</taxon>
        <taxon>Tagetes</taxon>
    </lineage>
</organism>
<accession>A0AAD8K693</accession>
<proteinExistence type="predicted"/>
<comment type="caution">
    <text evidence="1">The sequence shown here is derived from an EMBL/GenBank/DDBJ whole genome shotgun (WGS) entry which is preliminary data.</text>
</comment>